<gene>
    <name evidence="1" type="ORF">LUCI_0791</name>
</gene>
<dbReference type="OrthoDB" id="2938309at2"/>
<keyword evidence="2" id="KW-1185">Reference proteome</keyword>
<dbReference type="RefSeq" id="WP_122626570.1">
    <property type="nucleotide sequence ID" value="NZ_UPPP01000057.1"/>
</dbReference>
<organism evidence="1 2">
    <name type="scientific">Lucifera butyrica</name>
    <dbReference type="NCBI Taxonomy" id="1351585"/>
    <lineage>
        <taxon>Bacteria</taxon>
        <taxon>Bacillati</taxon>
        <taxon>Bacillota</taxon>
        <taxon>Negativicutes</taxon>
        <taxon>Veillonellales</taxon>
        <taxon>Veillonellaceae</taxon>
        <taxon>Lucifera</taxon>
    </lineage>
</organism>
<accession>A0A498R2G0</accession>
<reference evidence="1 2" key="1">
    <citation type="submission" date="2018-06" db="EMBL/GenBank/DDBJ databases">
        <authorList>
            <person name="Strepis N."/>
        </authorList>
    </citation>
    <scope>NUCLEOTIDE SEQUENCE [LARGE SCALE GENOMIC DNA]</scope>
    <source>
        <strain evidence="1">LUCI</strain>
    </source>
</reference>
<evidence type="ECO:0000313" key="2">
    <source>
        <dbReference type="Proteomes" id="UP000277811"/>
    </source>
</evidence>
<dbReference type="Proteomes" id="UP000277811">
    <property type="component" value="Unassembled WGS sequence"/>
</dbReference>
<name>A0A498R2G0_9FIRM</name>
<dbReference type="AlphaFoldDB" id="A0A498R2G0"/>
<dbReference type="EMBL" id="UPPP01000057">
    <property type="protein sequence ID" value="VBB05581.1"/>
    <property type="molecule type" value="Genomic_DNA"/>
</dbReference>
<protein>
    <submittedName>
        <fullName evidence="1">Uncharacterized protein</fullName>
    </submittedName>
</protein>
<proteinExistence type="predicted"/>
<evidence type="ECO:0000313" key="1">
    <source>
        <dbReference type="EMBL" id="VBB05581.1"/>
    </source>
</evidence>
<sequence>MCKTNGCSGKNRQDLLITHEIALIEGIAESKAKYRKVVQAGIAKWVGDFQKGLIEIKTIDDLKKLVELDLELQRDEL</sequence>